<dbReference type="EMBL" id="MU854378">
    <property type="protein sequence ID" value="KAK4040366.1"/>
    <property type="molecule type" value="Genomic_DNA"/>
</dbReference>
<gene>
    <name evidence="1" type="ORF">C8A01DRAFT_15734</name>
</gene>
<evidence type="ECO:0000313" key="1">
    <source>
        <dbReference type="EMBL" id="KAK4040366.1"/>
    </source>
</evidence>
<name>A0AAN6PJN1_9PEZI</name>
<protein>
    <submittedName>
        <fullName evidence="1">Uncharacterized protein</fullName>
    </submittedName>
</protein>
<accession>A0AAN6PJN1</accession>
<evidence type="ECO:0000313" key="2">
    <source>
        <dbReference type="Proteomes" id="UP001303115"/>
    </source>
</evidence>
<sequence length="62" mass="6241">MSAAQALAHTITLRSGATQIWGSLGPGIFSLFAATRGSAQHSTGFRCILAQALSSEGGLPPA</sequence>
<organism evidence="1 2">
    <name type="scientific">Parachaetomium inaequale</name>
    <dbReference type="NCBI Taxonomy" id="2588326"/>
    <lineage>
        <taxon>Eukaryota</taxon>
        <taxon>Fungi</taxon>
        <taxon>Dikarya</taxon>
        <taxon>Ascomycota</taxon>
        <taxon>Pezizomycotina</taxon>
        <taxon>Sordariomycetes</taxon>
        <taxon>Sordariomycetidae</taxon>
        <taxon>Sordariales</taxon>
        <taxon>Chaetomiaceae</taxon>
        <taxon>Parachaetomium</taxon>
    </lineage>
</organism>
<reference evidence="2" key="1">
    <citation type="journal article" date="2023" name="Mol. Phylogenet. Evol.">
        <title>Genome-scale phylogeny and comparative genomics of the fungal order Sordariales.</title>
        <authorList>
            <person name="Hensen N."/>
            <person name="Bonometti L."/>
            <person name="Westerberg I."/>
            <person name="Brannstrom I.O."/>
            <person name="Guillou S."/>
            <person name="Cros-Aarteil S."/>
            <person name="Calhoun S."/>
            <person name="Haridas S."/>
            <person name="Kuo A."/>
            <person name="Mondo S."/>
            <person name="Pangilinan J."/>
            <person name="Riley R."/>
            <person name="LaButti K."/>
            <person name="Andreopoulos B."/>
            <person name="Lipzen A."/>
            <person name="Chen C."/>
            <person name="Yan M."/>
            <person name="Daum C."/>
            <person name="Ng V."/>
            <person name="Clum A."/>
            <person name="Steindorff A."/>
            <person name="Ohm R.A."/>
            <person name="Martin F."/>
            <person name="Silar P."/>
            <person name="Natvig D.O."/>
            <person name="Lalanne C."/>
            <person name="Gautier V."/>
            <person name="Ament-Velasquez S.L."/>
            <person name="Kruys A."/>
            <person name="Hutchinson M.I."/>
            <person name="Powell A.J."/>
            <person name="Barry K."/>
            <person name="Miller A.N."/>
            <person name="Grigoriev I.V."/>
            <person name="Debuchy R."/>
            <person name="Gladieux P."/>
            <person name="Hiltunen Thoren M."/>
            <person name="Johannesson H."/>
        </authorList>
    </citation>
    <scope>NUCLEOTIDE SEQUENCE [LARGE SCALE GENOMIC DNA]</scope>
    <source>
        <strain evidence="2">CBS 284.82</strain>
    </source>
</reference>
<dbReference type="AlphaFoldDB" id="A0AAN6PJN1"/>
<keyword evidence="2" id="KW-1185">Reference proteome</keyword>
<dbReference type="Proteomes" id="UP001303115">
    <property type="component" value="Unassembled WGS sequence"/>
</dbReference>
<proteinExistence type="predicted"/>
<comment type="caution">
    <text evidence="1">The sequence shown here is derived from an EMBL/GenBank/DDBJ whole genome shotgun (WGS) entry which is preliminary data.</text>
</comment>